<feature type="chain" id="PRO_5011704778" evidence="4">
    <location>
        <begin position="26"/>
        <end position="367"/>
    </location>
</feature>
<keyword evidence="2 4" id="KW-0732">Signal</keyword>
<dbReference type="CDD" id="cd13666">
    <property type="entry name" value="PBP2_TRAP_DctP_like_1"/>
    <property type="match status" value="1"/>
</dbReference>
<accession>A0A1I3S521</accession>
<evidence type="ECO:0000256" key="4">
    <source>
        <dbReference type="SAM" id="SignalP"/>
    </source>
</evidence>
<name>A0A1I3S521_9RHOB</name>
<dbReference type="PANTHER" id="PTHR33376">
    <property type="match status" value="1"/>
</dbReference>
<dbReference type="EMBL" id="FORH01000004">
    <property type="protein sequence ID" value="SFJ53943.1"/>
    <property type="molecule type" value="Genomic_DNA"/>
</dbReference>
<dbReference type="AlphaFoldDB" id="A0A1I3S521"/>
<organism evidence="5 6">
    <name type="scientific">Celeribacter neptunius</name>
    <dbReference type="NCBI Taxonomy" id="588602"/>
    <lineage>
        <taxon>Bacteria</taxon>
        <taxon>Pseudomonadati</taxon>
        <taxon>Pseudomonadota</taxon>
        <taxon>Alphaproteobacteria</taxon>
        <taxon>Rhodobacterales</taxon>
        <taxon>Roseobacteraceae</taxon>
        <taxon>Celeribacter</taxon>
    </lineage>
</organism>
<keyword evidence="3" id="KW-0574">Periplasm</keyword>
<feature type="signal peptide" evidence="4">
    <location>
        <begin position="1"/>
        <end position="25"/>
    </location>
</feature>
<keyword evidence="6" id="KW-1185">Reference proteome</keyword>
<dbReference type="GO" id="GO:0055085">
    <property type="term" value="P:transmembrane transport"/>
    <property type="evidence" value="ECO:0007669"/>
    <property type="project" value="InterPro"/>
</dbReference>
<evidence type="ECO:0000256" key="2">
    <source>
        <dbReference type="ARBA" id="ARBA00022729"/>
    </source>
</evidence>
<evidence type="ECO:0000313" key="6">
    <source>
        <dbReference type="Proteomes" id="UP000199630"/>
    </source>
</evidence>
<dbReference type="InterPro" id="IPR038404">
    <property type="entry name" value="TRAP_DctP_sf"/>
</dbReference>
<dbReference type="Pfam" id="PF03480">
    <property type="entry name" value="DctP"/>
    <property type="match status" value="1"/>
</dbReference>
<protein>
    <submittedName>
        <fullName evidence="5">TRAP-type C4-dicarboxylate transport system, substrate-binding protein</fullName>
    </submittedName>
</protein>
<proteinExistence type="predicted"/>
<dbReference type="GO" id="GO:0042597">
    <property type="term" value="C:periplasmic space"/>
    <property type="evidence" value="ECO:0007669"/>
    <property type="project" value="UniProtKB-SubCell"/>
</dbReference>
<reference evidence="6" key="1">
    <citation type="submission" date="2016-10" db="EMBL/GenBank/DDBJ databases">
        <authorList>
            <person name="Varghese N."/>
            <person name="Submissions S."/>
        </authorList>
    </citation>
    <scope>NUCLEOTIDE SEQUENCE [LARGE SCALE GENOMIC DNA]</scope>
    <source>
        <strain evidence="6">DSM 26471</strain>
    </source>
</reference>
<dbReference type="RefSeq" id="WP_090060873.1">
    <property type="nucleotide sequence ID" value="NZ_FORH01000004.1"/>
</dbReference>
<sequence length="367" mass="39383">MHKTSMKLAASAVLALTSLTMSASAETYQASTWLPPSYPQSVHAYAGLFDRVREATGGEIDVEVHYSGALLPAKTTLTGVRDGVADFGFVYPGYMPAELPVQALLNNTSFVSDDSLAVALAYTEFNFTDPAALAEWDKFDVIFTGAFSTPVYHFMCNQPVTTLEEAKGMRMRTAGASFTSLVDSLGGTAVSVPIGDAYSGMQRGSLECIVADPTNLVSASFNEVVSDITTISLGVVTGADWVIAKDTWEDFSAEQKQLLKDEMALALVRTQMQFASDAQAAFDDAVGRGIVLHDAGEDLSAHVADFKAGVIENLIAEASTVDNPQAVFDQYTQLQADWTARLAEIDRSDEAAILALVQEHLMSKFPE</sequence>
<dbReference type="OrthoDB" id="6139617at2"/>
<dbReference type="NCBIfam" id="NF037995">
    <property type="entry name" value="TRAP_S1"/>
    <property type="match status" value="1"/>
</dbReference>
<evidence type="ECO:0000313" key="5">
    <source>
        <dbReference type="EMBL" id="SFJ53943.1"/>
    </source>
</evidence>
<dbReference type="Proteomes" id="UP000199630">
    <property type="component" value="Unassembled WGS sequence"/>
</dbReference>
<dbReference type="InterPro" id="IPR018389">
    <property type="entry name" value="DctP_fam"/>
</dbReference>
<dbReference type="PANTHER" id="PTHR33376:SF15">
    <property type="entry name" value="BLL6794 PROTEIN"/>
    <property type="match status" value="1"/>
</dbReference>
<evidence type="ECO:0000256" key="3">
    <source>
        <dbReference type="ARBA" id="ARBA00022764"/>
    </source>
</evidence>
<evidence type="ECO:0000256" key="1">
    <source>
        <dbReference type="ARBA" id="ARBA00004418"/>
    </source>
</evidence>
<dbReference type="Gene3D" id="3.40.190.170">
    <property type="entry name" value="Bacterial extracellular solute-binding protein, family 7"/>
    <property type="match status" value="1"/>
</dbReference>
<gene>
    <name evidence="5" type="ORF">SAMN04487991_2340</name>
</gene>
<comment type="subcellular location">
    <subcellularLocation>
        <location evidence="1">Periplasm</location>
    </subcellularLocation>
</comment>
<dbReference type="STRING" id="588602.SAMN04487991_2340"/>